<evidence type="ECO:0000256" key="1">
    <source>
        <dbReference type="SAM" id="MobiDB-lite"/>
    </source>
</evidence>
<proteinExistence type="predicted"/>
<dbReference type="Proteomes" id="UP000005801">
    <property type="component" value="Unassembled WGS sequence"/>
</dbReference>
<feature type="region of interest" description="Disordered" evidence="1">
    <location>
        <begin position="33"/>
        <end position="87"/>
    </location>
</feature>
<gene>
    <name evidence="2" type="ORF">PPSIR1_13245</name>
</gene>
<name>A6GAZ6_9BACT</name>
<dbReference type="RefSeq" id="WP_006973887.1">
    <property type="nucleotide sequence ID" value="NZ_ABCS01000054.1"/>
</dbReference>
<evidence type="ECO:0000313" key="3">
    <source>
        <dbReference type="Proteomes" id="UP000005801"/>
    </source>
</evidence>
<comment type="caution">
    <text evidence="2">The sequence shown here is derived from an EMBL/GenBank/DDBJ whole genome shotgun (WGS) entry which is preliminary data.</text>
</comment>
<keyword evidence="3" id="KW-1185">Reference proteome</keyword>
<reference evidence="2 3" key="1">
    <citation type="submission" date="2007-06" db="EMBL/GenBank/DDBJ databases">
        <authorList>
            <person name="Shimkets L."/>
            <person name="Ferriera S."/>
            <person name="Johnson J."/>
            <person name="Kravitz S."/>
            <person name="Beeson K."/>
            <person name="Sutton G."/>
            <person name="Rogers Y.-H."/>
            <person name="Friedman R."/>
            <person name="Frazier M."/>
            <person name="Venter J.C."/>
        </authorList>
    </citation>
    <scope>NUCLEOTIDE SEQUENCE [LARGE SCALE GENOMIC DNA]</scope>
    <source>
        <strain evidence="2 3">SIR-1</strain>
    </source>
</reference>
<dbReference type="EMBL" id="ABCS01000054">
    <property type="protein sequence ID" value="EDM76981.1"/>
    <property type="molecule type" value="Genomic_DNA"/>
</dbReference>
<dbReference type="AlphaFoldDB" id="A6GAZ6"/>
<sequence length="87" mass="9001">MRWLPTINAVALLLLLALAGVEVVEGLALRWSQDQGSSHAPAATIEGEVGGLEGAEGEPASEQGVDPDPLRPTGREAFPEPVVGYGL</sequence>
<protein>
    <submittedName>
        <fullName evidence="2">Uncharacterized protein</fullName>
    </submittedName>
</protein>
<evidence type="ECO:0000313" key="2">
    <source>
        <dbReference type="EMBL" id="EDM76981.1"/>
    </source>
</evidence>
<organism evidence="2 3">
    <name type="scientific">Plesiocystis pacifica SIR-1</name>
    <dbReference type="NCBI Taxonomy" id="391625"/>
    <lineage>
        <taxon>Bacteria</taxon>
        <taxon>Pseudomonadati</taxon>
        <taxon>Myxococcota</taxon>
        <taxon>Polyangia</taxon>
        <taxon>Nannocystales</taxon>
        <taxon>Nannocystaceae</taxon>
        <taxon>Plesiocystis</taxon>
    </lineage>
</organism>
<accession>A6GAZ6</accession>